<dbReference type="PROSITE" id="PS51257">
    <property type="entry name" value="PROKAR_LIPOPROTEIN"/>
    <property type="match status" value="1"/>
</dbReference>
<dbReference type="OrthoDB" id="2679563at2"/>
<feature type="chain" id="PRO_5039187356" description="YtkA-like domain-containing protein" evidence="1">
    <location>
        <begin position="21"/>
        <end position="143"/>
    </location>
</feature>
<evidence type="ECO:0000313" key="4">
    <source>
        <dbReference type="Proteomes" id="UP000054709"/>
    </source>
</evidence>
<keyword evidence="1" id="KW-0732">Signal</keyword>
<feature type="signal peptide" evidence="1">
    <location>
        <begin position="1"/>
        <end position="20"/>
    </location>
</feature>
<accession>A0A0W1AYX5</accession>
<reference evidence="3 4" key="1">
    <citation type="journal article" date="2015" name="Int. Biodeterior. Biodegradation">
        <title>Physiological and genetic screening methods for the isolation of methyl tert-butyl ether-degrading bacteria for bioremediation purposes.</title>
        <authorList>
            <person name="Guisado I.M."/>
            <person name="Purswani J."/>
            <person name="Gonzalez Lopez J."/>
            <person name="Pozo C."/>
        </authorList>
    </citation>
    <scope>NUCLEOTIDE SEQUENCE [LARGE SCALE GENOMIC DNA]</scope>
    <source>
        <strain evidence="3 4">SH7</strain>
    </source>
</reference>
<evidence type="ECO:0000256" key="1">
    <source>
        <dbReference type="SAM" id="SignalP"/>
    </source>
</evidence>
<evidence type="ECO:0000313" key="3">
    <source>
        <dbReference type="EMBL" id="KTD86464.1"/>
    </source>
</evidence>
<gene>
    <name evidence="3" type="ORF">UQ64_13360</name>
</gene>
<comment type="caution">
    <text evidence="3">The sequence shown here is derived from an EMBL/GenBank/DDBJ whole genome shotgun (WGS) entry which is preliminary data.</text>
</comment>
<name>A0A0W1AYX5_9BACL</name>
<proteinExistence type="predicted"/>
<protein>
    <recommendedName>
        <fullName evidence="2">YtkA-like domain-containing protein</fullName>
    </recommendedName>
</protein>
<dbReference type="RefSeq" id="WP_060623358.1">
    <property type="nucleotide sequence ID" value="NZ_LCZJ02000019.1"/>
</dbReference>
<organism evidence="3 4">
    <name type="scientific">Paenibacillus etheri</name>
    <dbReference type="NCBI Taxonomy" id="1306852"/>
    <lineage>
        <taxon>Bacteria</taxon>
        <taxon>Bacillati</taxon>
        <taxon>Bacillota</taxon>
        <taxon>Bacilli</taxon>
        <taxon>Bacillales</taxon>
        <taxon>Paenibacillaceae</taxon>
        <taxon>Paenibacillus</taxon>
    </lineage>
</organism>
<feature type="domain" description="YtkA-like" evidence="2">
    <location>
        <begin position="44"/>
        <end position="125"/>
    </location>
</feature>
<sequence>MKISRTIVPLLLGATLLVLGGCSSDQTKHSGVHNMNMNMDMSMEPIKVELHWSPEEVVVNQKVTFEAVVTQDALAVDDAKEVLFEIASKDDSEQKIELKGKLVGDGIYQAEGTLEKEGQYIVTSHVTARTQHSMPNKELSVKP</sequence>
<evidence type="ECO:0000259" key="2">
    <source>
        <dbReference type="Pfam" id="PF13115"/>
    </source>
</evidence>
<dbReference type="InterPro" id="IPR032693">
    <property type="entry name" value="YtkA-like_dom"/>
</dbReference>
<dbReference type="AlphaFoldDB" id="A0A0W1AYX5"/>
<keyword evidence="4" id="KW-1185">Reference proteome</keyword>
<dbReference type="EMBL" id="LCZJ02000019">
    <property type="protein sequence ID" value="KTD86464.1"/>
    <property type="molecule type" value="Genomic_DNA"/>
</dbReference>
<dbReference type="Proteomes" id="UP000054709">
    <property type="component" value="Unassembled WGS sequence"/>
</dbReference>
<dbReference type="Pfam" id="PF13115">
    <property type="entry name" value="YtkA"/>
    <property type="match status" value="1"/>
</dbReference>